<name>A0A9D4X6Z8_PEA</name>
<reference evidence="1 2" key="1">
    <citation type="journal article" date="2022" name="Nat. Genet.">
        <title>Improved pea reference genome and pan-genome highlight genomic features and evolutionary characteristics.</title>
        <authorList>
            <person name="Yang T."/>
            <person name="Liu R."/>
            <person name="Luo Y."/>
            <person name="Hu S."/>
            <person name="Wang D."/>
            <person name="Wang C."/>
            <person name="Pandey M.K."/>
            <person name="Ge S."/>
            <person name="Xu Q."/>
            <person name="Li N."/>
            <person name="Li G."/>
            <person name="Huang Y."/>
            <person name="Saxena R.K."/>
            <person name="Ji Y."/>
            <person name="Li M."/>
            <person name="Yan X."/>
            <person name="He Y."/>
            <person name="Liu Y."/>
            <person name="Wang X."/>
            <person name="Xiang C."/>
            <person name="Varshney R.K."/>
            <person name="Ding H."/>
            <person name="Gao S."/>
            <person name="Zong X."/>
        </authorList>
    </citation>
    <scope>NUCLEOTIDE SEQUENCE [LARGE SCALE GENOMIC DNA]</scope>
    <source>
        <strain evidence="1 2">cv. Zhongwan 6</strain>
    </source>
</reference>
<comment type="caution">
    <text evidence="1">The sequence shown here is derived from an EMBL/GenBank/DDBJ whole genome shotgun (WGS) entry which is preliminary data.</text>
</comment>
<sequence>MNNSSDKLNGVYKLALFFIKPLDNRYLTTEALGISLFSRLNPNRSGAAKSREGSQPSCLIQKLMTASSLSLERSIILGFLLNASKISSWDQPHFIKTSTLASHWDLVIPLLANNATQKLYLEG</sequence>
<proteinExistence type="predicted"/>
<protein>
    <submittedName>
        <fullName evidence="1">Uncharacterized protein</fullName>
    </submittedName>
</protein>
<dbReference type="Gramene" id="Psat04G0100600-T1">
    <property type="protein sequence ID" value="KAI5415798.1"/>
    <property type="gene ID" value="KIW84_041006"/>
</dbReference>
<dbReference type="AlphaFoldDB" id="A0A9D4X6Z8"/>
<organism evidence="1 2">
    <name type="scientific">Pisum sativum</name>
    <name type="common">Garden pea</name>
    <name type="synonym">Lathyrus oleraceus</name>
    <dbReference type="NCBI Taxonomy" id="3888"/>
    <lineage>
        <taxon>Eukaryota</taxon>
        <taxon>Viridiplantae</taxon>
        <taxon>Streptophyta</taxon>
        <taxon>Embryophyta</taxon>
        <taxon>Tracheophyta</taxon>
        <taxon>Spermatophyta</taxon>
        <taxon>Magnoliopsida</taxon>
        <taxon>eudicotyledons</taxon>
        <taxon>Gunneridae</taxon>
        <taxon>Pentapetalae</taxon>
        <taxon>rosids</taxon>
        <taxon>fabids</taxon>
        <taxon>Fabales</taxon>
        <taxon>Fabaceae</taxon>
        <taxon>Papilionoideae</taxon>
        <taxon>50 kb inversion clade</taxon>
        <taxon>NPAAA clade</taxon>
        <taxon>Hologalegina</taxon>
        <taxon>IRL clade</taxon>
        <taxon>Fabeae</taxon>
        <taxon>Lathyrus</taxon>
    </lineage>
</organism>
<evidence type="ECO:0000313" key="2">
    <source>
        <dbReference type="Proteomes" id="UP001058974"/>
    </source>
</evidence>
<accession>A0A9D4X6Z8</accession>
<dbReference type="Proteomes" id="UP001058974">
    <property type="component" value="Chromosome 4"/>
</dbReference>
<keyword evidence="2" id="KW-1185">Reference proteome</keyword>
<dbReference type="EMBL" id="JAMSHJ010000004">
    <property type="protein sequence ID" value="KAI5415798.1"/>
    <property type="molecule type" value="Genomic_DNA"/>
</dbReference>
<evidence type="ECO:0000313" key="1">
    <source>
        <dbReference type="EMBL" id="KAI5415798.1"/>
    </source>
</evidence>
<gene>
    <name evidence="1" type="ORF">KIW84_041006</name>
</gene>